<keyword evidence="2" id="KW-0812">Transmembrane</keyword>
<dbReference type="RefSeq" id="WP_236064612.1">
    <property type="nucleotide sequence ID" value="NZ_CP120988.1"/>
</dbReference>
<gene>
    <name evidence="3" type="ORF">P8A19_19090</name>
</gene>
<feature type="compositionally biased region" description="Low complexity" evidence="1">
    <location>
        <begin position="86"/>
        <end position="95"/>
    </location>
</feature>
<feature type="transmembrane region" description="Helical" evidence="2">
    <location>
        <begin position="6"/>
        <end position="25"/>
    </location>
</feature>
<evidence type="ECO:0000313" key="3">
    <source>
        <dbReference type="EMBL" id="WLQ57427.1"/>
    </source>
</evidence>
<protein>
    <recommendedName>
        <fullName evidence="5">Secreted protein</fullName>
    </recommendedName>
</protein>
<keyword evidence="2" id="KW-0472">Membrane</keyword>
<dbReference type="Proteomes" id="UP001235744">
    <property type="component" value="Chromosome"/>
</dbReference>
<accession>A0ABY9IPY1</accession>
<dbReference type="EMBL" id="CP120988">
    <property type="protein sequence ID" value="WLQ57427.1"/>
    <property type="molecule type" value="Genomic_DNA"/>
</dbReference>
<sequence length="109" mass="12289">MDELLPFLVFAGALAAVLGSFFWLASRVRRRGLAGAAMQAAMASYDEAFRVTAHDSYYEIQAQVERQAPMAAPDDPWRPLRDRPGSRPGAGSTRTRTPRRRRRWRALGR</sequence>
<organism evidence="3 4">
    <name type="scientific">Streptomyces poriferorum</name>
    <dbReference type="NCBI Taxonomy" id="2798799"/>
    <lineage>
        <taxon>Bacteria</taxon>
        <taxon>Bacillati</taxon>
        <taxon>Actinomycetota</taxon>
        <taxon>Actinomycetes</taxon>
        <taxon>Kitasatosporales</taxon>
        <taxon>Streptomycetaceae</taxon>
        <taxon>Streptomyces</taxon>
    </lineage>
</organism>
<proteinExistence type="predicted"/>
<evidence type="ECO:0008006" key="5">
    <source>
        <dbReference type="Google" id="ProtNLM"/>
    </source>
</evidence>
<evidence type="ECO:0000256" key="2">
    <source>
        <dbReference type="SAM" id="Phobius"/>
    </source>
</evidence>
<reference evidence="3 4" key="1">
    <citation type="submission" date="2023-03" db="EMBL/GenBank/DDBJ databases">
        <title>Isolation and description of six Streptomyces strains from soil environments, able to metabolize different microbial glucans.</title>
        <authorList>
            <person name="Widen T."/>
            <person name="Larsbrink J."/>
        </authorList>
    </citation>
    <scope>NUCLEOTIDE SEQUENCE [LARGE SCALE GENOMIC DNA]</scope>
    <source>
        <strain evidence="3 4">Alt2</strain>
    </source>
</reference>
<evidence type="ECO:0000313" key="4">
    <source>
        <dbReference type="Proteomes" id="UP001235744"/>
    </source>
</evidence>
<keyword evidence="2" id="KW-1133">Transmembrane helix</keyword>
<keyword evidence="4" id="KW-1185">Reference proteome</keyword>
<feature type="compositionally biased region" description="Basic and acidic residues" evidence="1">
    <location>
        <begin position="75"/>
        <end position="85"/>
    </location>
</feature>
<feature type="compositionally biased region" description="Basic residues" evidence="1">
    <location>
        <begin position="96"/>
        <end position="109"/>
    </location>
</feature>
<feature type="region of interest" description="Disordered" evidence="1">
    <location>
        <begin position="67"/>
        <end position="109"/>
    </location>
</feature>
<name>A0ABY9IPY1_9ACTN</name>
<evidence type="ECO:0000256" key="1">
    <source>
        <dbReference type="SAM" id="MobiDB-lite"/>
    </source>
</evidence>